<sequence length="379" mass="40283">MPKAVYTSLVAGNESGATIKSNVEEFKRVEFLPRVGAAVAQEREMSTSLLGQDIDLPVVISPAGAQAIHPEGEVAVARAAVAAGTAIGHSNFAPTRFEDVAAANPKSFVQLYWSGSKDVIAERVERFRRAGAKGIILTLDNAGVIARDWGTPVIPQKINLPALIQYSPMGIGNPTWVMRFIRSGRLPDLGVPNLQHPGKPVPSMVDGMVEWLGTPVPTWRDVAWLAELWGGPLMVKGILSADDARRAVDSGATAIGVSNHGGNNLDTTPSPLRFLPAVVKAVGDRAEITFDSGIRRGADVVKVLALGAKAALIGRSWFFGLAADGERGVREVLEAYRVSIDRTLIGLGKSSIHELTPDDVIAPEGYFLDFAPDVEMAAA</sequence>
<feature type="binding site" evidence="7">
    <location>
        <position position="147"/>
    </location>
    <ligand>
        <name>glyoxylate</name>
        <dbReference type="ChEBI" id="CHEBI:36655"/>
    </ligand>
</feature>
<gene>
    <name evidence="9" type="primary">lldD1</name>
    <name evidence="9" type="ORF">GCM10011608_59850</name>
</gene>
<dbReference type="Pfam" id="PF01070">
    <property type="entry name" value="FMN_dh"/>
    <property type="match status" value="1"/>
</dbReference>
<keyword evidence="10" id="KW-1185">Reference proteome</keyword>
<dbReference type="AlphaFoldDB" id="A0A917U982"/>
<evidence type="ECO:0000256" key="7">
    <source>
        <dbReference type="PIRSR" id="PIRSR000138-2"/>
    </source>
</evidence>
<protein>
    <submittedName>
        <fullName evidence="9">Alpha-hydroxy-acid oxidizing enzyme</fullName>
    </submittedName>
</protein>
<evidence type="ECO:0000256" key="6">
    <source>
        <dbReference type="PIRSR" id="PIRSR000138-1"/>
    </source>
</evidence>
<dbReference type="InterPro" id="IPR012133">
    <property type="entry name" value="Alpha-hydoxy_acid_DH_FMN"/>
</dbReference>
<evidence type="ECO:0000256" key="2">
    <source>
        <dbReference type="ARBA" id="ARBA00022630"/>
    </source>
</evidence>
<dbReference type="InterPro" id="IPR037396">
    <property type="entry name" value="FMN_HAD"/>
</dbReference>
<dbReference type="GO" id="GO:0016491">
    <property type="term" value="F:oxidoreductase activity"/>
    <property type="evidence" value="ECO:0007669"/>
    <property type="project" value="UniProtKB-KW"/>
</dbReference>
<feature type="binding site" evidence="7">
    <location>
        <position position="112"/>
    </location>
    <ligand>
        <name>glyoxylate</name>
        <dbReference type="ChEBI" id="CHEBI:36655"/>
    </ligand>
</feature>
<feature type="domain" description="FMN hydroxy acid dehydrogenase" evidence="8">
    <location>
        <begin position="1"/>
        <end position="365"/>
    </location>
</feature>
<proteinExistence type="inferred from homology"/>
<keyword evidence="3 7" id="KW-0288">FMN</keyword>
<dbReference type="EMBL" id="BMNB01000052">
    <property type="protein sequence ID" value="GGM66572.1"/>
    <property type="molecule type" value="Genomic_DNA"/>
</dbReference>
<dbReference type="PROSITE" id="PS51349">
    <property type="entry name" value="FMN_HYDROXY_ACID_DH_2"/>
    <property type="match status" value="1"/>
</dbReference>
<evidence type="ECO:0000256" key="4">
    <source>
        <dbReference type="ARBA" id="ARBA00023002"/>
    </source>
</evidence>
<feature type="binding site" evidence="7">
    <location>
        <position position="138"/>
    </location>
    <ligand>
        <name>FMN</name>
        <dbReference type="ChEBI" id="CHEBI:58210"/>
    </ligand>
</feature>
<dbReference type="Gene3D" id="3.20.20.70">
    <property type="entry name" value="Aldolase class I"/>
    <property type="match status" value="1"/>
</dbReference>
<dbReference type="SUPFAM" id="SSF51395">
    <property type="entry name" value="FMN-linked oxidoreductases"/>
    <property type="match status" value="1"/>
</dbReference>
<feature type="binding site" evidence="7">
    <location>
        <position position="258"/>
    </location>
    <ligand>
        <name>FMN</name>
        <dbReference type="ChEBI" id="CHEBI:58210"/>
    </ligand>
</feature>
<dbReference type="GO" id="GO:0010181">
    <property type="term" value="F:FMN binding"/>
    <property type="evidence" value="ECO:0007669"/>
    <property type="project" value="InterPro"/>
</dbReference>
<feature type="binding site" evidence="7">
    <location>
        <begin position="62"/>
        <end position="64"/>
    </location>
    <ligand>
        <name>FMN</name>
        <dbReference type="ChEBI" id="CHEBI:58210"/>
    </ligand>
</feature>
<evidence type="ECO:0000259" key="8">
    <source>
        <dbReference type="PROSITE" id="PS51349"/>
    </source>
</evidence>
<feature type="binding site" evidence="7">
    <location>
        <position position="90"/>
    </location>
    <ligand>
        <name>FMN</name>
        <dbReference type="ChEBI" id="CHEBI:58210"/>
    </ligand>
</feature>
<evidence type="ECO:0000256" key="5">
    <source>
        <dbReference type="ARBA" id="ARBA00024042"/>
    </source>
</evidence>
<dbReference type="InterPro" id="IPR023989">
    <property type="entry name" value="MftD"/>
</dbReference>
<organism evidence="9 10">
    <name type="scientific">Micromonospora sonchi</name>
    <dbReference type="NCBI Taxonomy" id="1763543"/>
    <lineage>
        <taxon>Bacteria</taxon>
        <taxon>Bacillati</taxon>
        <taxon>Actinomycetota</taxon>
        <taxon>Actinomycetes</taxon>
        <taxon>Micromonosporales</taxon>
        <taxon>Micromonosporaceae</taxon>
        <taxon>Micromonospora</taxon>
    </lineage>
</organism>
<dbReference type="PANTHER" id="PTHR10578">
    <property type="entry name" value="S -2-HYDROXY-ACID OXIDASE-RELATED"/>
    <property type="match status" value="1"/>
</dbReference>
<comment type="caution">
    <text evidence="9">The sequence shown here is derived from an EMBL/GenBank/DDBJ whole genome shotgun (WGS) entry which is preliminary data.</text>
</comment>
<feature type="active site" description="Proton acceptor" evidence="6">
    <location>
        <position position="260"/>
    </location>
</feature>
<dbReference type="PANTHER" id="PTHR10578:SF107">
    <property type="entry name" value="2-HYDROXYACID OXIDASE 1"/>
    <property type="match status" value="1"/>
</dbReference>
<name>A0A917U982_9ACTN</name>
<comment type="similarity">
    <text evidence="5">Belongs to the FMN-dependent alpha-hydroxy acid dehydrogenase family.</text>
</comment>
<accession>A0A917U982</accession>
<evidence type="ECO:0000313" key="9">
    <source>
        <dbReference type="EMBL" id="GGM66572.1"/>
    </source>
</evidence>
<comment type="cofactor">
    <cofactor evidence="1">
        <name>FMN</name>
        <dbReference type="ChEBI" id="CHEBI:58210"/>
    </cofactor>
</comment>
<keyword evidence="4" id="KW-0560">Oxidoreductase</keyword>
<evidence type="ECO:0000313" key="10">
    <source>
        <dbReference type="Proteomes" id="UP000608890"/>
    </source>
</evidence>
<dbReference type="NCBIfam" id="TIGR03966">
    <property type="entry name" value="actino_HemFlav"/>
    <property type="match status" value="1"/>
</dbReference>
<reference evidence="9" key="1">
    <citation type="journal article" date="2014" name="Int. J. Syst. Evol. Microbiol.">
        <title>Complete genome sequence of Corynebacterium casei LMG S-19264T (=DSM 44701T), isolated from a smear-ripened cheese.</title>
        <authorList>
            <consortium name="US DOE Joint Genome Institute (JGI-PGF)"/>
            <person name="Walter F."/>
            <person name="Albersmeier A."/>
            <person name="Kalinowski J."/>
            <person name="Ruckert C."/>
        </authorList>
    </citation>
    <scope>NUCLEOTIDE SEQUENCE</scope>
    <source>
        <strain evidence="9">CGMCC 4.7312</strain>
    </source>
</reference>
<feature type="binding site" evidence="7">
    <location>
        <begin position="291"/>
        <end position="295"/>
    </location>
    <ligand>
        <name>FMN</name>
        <dbReference type="ChEBI" id="CHEBI:58210"/>
    </ligand>
</feature>
<dbReference type="InterPro" id="IPR013785">
    <property type="entry name" value="Aldolase_TIM"/>
</dbReference>
<feature type="binding site" evidence="7">
    <location>
        <position position="260"/>
    </location>
    <ligand>
        <name>glyoxylate</name>
        <dbReference type="ChEBI" id="CHEBI:36655"/>
    </ligand>
</feature>
<feature type="binding site" evidence="7">
    <location>
        <begin position="314"/>
        <end position="315"/>
    </location>
    <ligand>
        <name>FMN</name>
        <dbReference type="ChEBI" id="CHEBI:58210"/>
    </ligand>
</feature>
<feature type="binding site" evidence="7">
    <location>
        <position position="236"/>
    </location>
    <ligand>
        <name>FMN</name>
        <dbReference type="ChEBI" id="CHEBI:58210"/>
    </ligand>
</feature>
<keyword evidence="2 7" id="KW-0285">Flavoprotein</keyword>
<dbReference type="Proteomes" id="UP000608890">
    <property type="component" value="Unassembled WGS sequence"/>
</dbReference>
<dbReference type="InterPro" id="IPR000262">
    <property type="entry name" value="FMN-dep_DH"/>
</dbReference>
<dbReference type="PIRSF" id="PIRSF000138">
    <property type="entry name" value="Al-hdrx_acd_dh"/>
    <property type="match status" value="1"/>
</dbReference>
<feature type="binding site" evidence="7">
    <location>
        <position position="110"/>
    </location>
    <ligand>
        <name>FMN</name>
        <dbReference type="ChEBI" id="CHEBI:58210"/>
    </ligand>
</feature>
<reference evidence="9" key="2">
    <citation type="submission" date="2020-09" db="EMBL/GenBank/DDBJ databases">
        <authorList>
            <person name="Sun Q."/>
            <person name="Zhou Y."/>
        </authorList>
    </citation>
    <scope>NUCLEOTIDE SEQUENCE</scope>
    <source>
        <strain evidence="9">CGMCC 4.7312</strain>
    </source>
</reference>
<dbReference type="CDD" id="cd02809">
    <property type="entry name" value="alpha_hydroxyacid_oxid_FMN"/>
    <property type="match status" value="1"/>
</dbReference>
<evidence type="ECO:0000256" key="3">
    <source>
        <dbReference type="ARBA" id="ARBA00022643"/>
    </source>
</evidence>
<evidence type="ECO:0000256" key="1">
    <source>
        <dbReference type="ARBA" id="ARBA00001917"/>
    </source>
</evidence>